<proteinExistence type="predicted"/>
<reference evidence="1" key="1">
    <citation type="submission" date="2019-08" db="EMBL/GenBank/DDBJ databases">
        <authorList>
            <person name="Kucharzyk K."/>
            <person name="Murdoch R.W."/>
            <person name="Higgins S."/>
            <person name="Loffler F."/>
        </authorList>
    </citation>
    <scope>NUCLEOTIDE SEQUENCE</scope>
</reference>
<dbReference type="Gene3D" id="2.60.40.4070">
    <property type="match status" value="1"/>
</dbReference>
<gene>
    <name evidence="1" type="ORF">SDC9_210260</name>
</gene>
<organism evidence="1">
    <name type="scientific">bioreactor metagenome</name>
    <dbReference type="NCBI Taxonomy" id="1076179"/>
    <lineage>
        <taxon>unclassified sequences</taxon>
        <taxon>metagenomes</taxon>
        <taxon>ecological metagenomes</taxon>
    </lineage>
</organism>
<comment type="caution">
    <text evidence="1">The sequence shown here is derived from an EMBL/GenBank/DDBJ whole genome shotgun (WGS) entry which is preliminary data.</text>
</comment>
<dbReference type="Pfam" id="PF13585">
    <property type="entry name" value="CHU_C"/>
    <property type="match status" value="1"/>
</dbReference>
<evidence type="ECO:0000313" key="1">
    <source>
        <dbReference type="EMBL" id="MPN62511.1"/>
    </source>
</evidence>
<name>A0A645JFX8_9ZZZZ</name>
<dbReference type="AlphaFoldDB" id="A0A645JFX8"/>
<accession>A0A645JFX8</accession>
<protein>
    <recommendedName>
        <fullName evidence="2">Secretion system C-terminal sorting domain-containing protein</fullName>
    </recommendedName>
</protein>
<sequence>MSENGQETIQHFTTTNSPLLSNNIMSLTINPVTGEVFIGTSNGLISFQSDAAEAAKIFNNVYAYPNPVREDYNGIITITGLVENTQVKITDINGNLIYQTISNGSIATWDGKDAHGKKINTGVYLAICANEDGTQSTITKIMVIN</sequence>
<dbReference type="EMBL" id="VSSQ01140615">
    <property type="protein sequence ID" value="MPN62511.1"/>
    <property type="molecule type" value="Genomic_DNA"/>
</dbReference>
<evidence type="ECO:0008006" key="2">
    <source>
        <dbReference type="Google" id="ProtNLM"/>
    </source>
</evidence>
<dbReference type="InterPro" id="IPR026444">
    <property type="entry name" value="Secre_tail"/>
</dbReference>
<dbReference type="NCBIfam" id="TIGR04183">
    <property type="entry name" value="Por_Secre_tail"/>
    <property type="match status" value="1"/>
</dbReference>